<dbReference type="GO" id="GO:0051536">
    <property type="term" value="F:iron-sulfur cluster binding"/>
    <property type="evidence" value="ECO:0007669"/>
    <property type="project" value="UniProtKB-KW"/>
</dbReference>
<dbReference type="PANTHER" id="PTHR40447">
    <property type="entry name" value="ANAEROBIC SULFITE REDUCTASE SUBUNIT A"/>
    <property type="match status" value="1"/>
</dbReference>
<dbReference type="Gene3D" id="1.10.1060.10">
    <property type="entry name" value="Alpha-helical ferredoxin"/>
    <property type="match status" value="1"/>
</dbReference>
<protein>
    <recommendedName>
        <fullName evidence="4">4Fe-4S ferredoxin-type domain-containing protein</fullName>
    </recommendedName>
</protein>
<dbReference type="AlphaFoldDB" id="A0A1V4QEW8"/>
<keyword evidence="2" id="KW-0408">Iron</keyword>
<dbReference type="PANTHER" id="PTHR40447:SF1">
    <property type="entry name" value="ANAEROBIC SULFITE REDUCTASE SUBUNIT A"/>
    <property type="match status" value="1"/>
</dbReference>
<dbReference type="InterPro" id="IPR017896">
    <property type="entry name" value="4Fe4S_Fe-S-bd"/>
</dbReference>
<dbReference type="Proteomes" id="UP000191663">
    <property type="component" value="Unassembled WGS sequence"/>
</dbReference>
<dbReference type="InterPro" id="IPR017900">
    <property type="entry name" value="4Fe4S_Fe_S_CS"/>
</dbReference>
<sequence length="339" mass="38421">MKLEKSKLDGLIQFLNKRYELFGPKEINGQIEFARINPGDELRLDFLNTVKSPKDIFFAQTQPILHYKDNSVKEPALKHKPVAIFALHPCDAQAMKVLDKVFTQGKYLDPYWDGRYRDSLIFSIGCNTPATTCFCNCTGLGPFSKAGADIFLTDIGDSLILEACSEKGIYFFKIAEDVAWKEPDDDDLKKAEQIKEAAQLLLSEKFQAQDIKSILEKSWDNPVWDEISNRCLSCGLCSYLCPTCHCFDIQDEKLPGTEQGVRIRIWDSCMFSLFTREASGHNPRPSIAARFRQRVMHKFNYLIDDFGVLGCVGCGRCVQRCPVNVDIREILKGFLNGKG</sequence>
<dbReference type="GO" id="GO:0046872">
    <property type="term" value="F:metal ion binding"/>
    <property type="evidence" value="ECO:0007669"/>
    <property type="project" value="UniProtKB-KW"/>
</dbReference>
<dbReference type="Pfam" id="PF17179">
    <property type="entry name" value="Fer4_22"/>
    <property type="match status" value="1"/>
</dbReference>
<organism evidence="5 6">
    <name type="scientific">candidate division WOR-3 bacterium 4484_100</name>
    <dbReference type="NCBI Taxonomy" id="1936077"/>
    <lineage>
        <taxon>Bacteria</taxon>
        <taxon>Bacteria division WOR-3</taxon>
    </lineage>
</organism>
<gene>
    <name evidence="5" type="ORF">BXT86_06585</name>
</gene>
<feature type="domain" description="4Fe-4S ferredoxin-type" evidence="4">
    <location>
        <begin position="299"/>
        <end position="333"/>
    </location>
</feature>
<keyword evidence="3" id="KW-0411">Iron-sulfur</keyword>
<comment type="caution">
    <text evidence="5">The sequence shown here is derived from an EMBL/GenBank/DDBJ whole genome shotgun (WGS) entry which is preliminary data.</text>
</comment>
<accession>A0A1V4QEW8</accession>
<dbReference type="EMBL" id="MUKB01000127">
    <property type="protein sequence ID" value="OPX17425.1"/>
    <property type="molecule type" value="Genomic_DNA"/>
</dbReference>
<proteinExistence type="predicted"/>
<evidence type="ECO:0000256" key="2">
    <source>
        <dbReference type="ARBA" id="ARBA00023004"/>
    </source>
</evidence>
<evidence type="ECO:0000313" key="6">
    <source>
        <dbReference type="Proteomes" id="UP000191663"/>
    </source>
</evidence>
<dbReference type="PROSITE" id="PS00198">
    <property type="entry name" value="4FE4S_FER_1"/>
    <property type="match status" value="1"/>
</dbReference>
<keyword evidence="1" id="KW-0479">Metal-binding</keyword>
<name>A0A1V4QEW8_UNCW3</name>
<evidence type="ECO:0000259" key="4">
    <source>
        <dbReference type="PROSITE" id="PS51379"/>
    </source>
</evidence>
<dbReference type="SUPFAM" id="SSF46548">
    <property type="entry name" value="alpha-helical ferredoxin"/>
    <property type="match status" value="1"/>
</dbReference>
<evidence type="ECO:0000313" key="5">
    <source>
        <dbReference type="EMBL" id="OPX17425.1"/>
    </source>
</evidence>
<dbReference type="InterPro" id="IPR009051">
    <property type="entry name" value="Helical_ferredxn"/>
</dbReference>
<feature type="domain" description="4Fe-4S ferredoxin-type" evidence="4">
    <location>
        <begin position="220"/>
        <end position="252"/>
    </location>
</feature>
<dbReference type="PROSITE" id="PS51379">
    <property type="entry name" value="4FE4S_FER_2"/>
    <property type="match status" value="2"/>
</dbReference>
<evidence type="ECO:0000256" key="1">
    <source>
        <dbReference type="ARBA" id="ARBA00022723"/>
    </source>
</evidence>
<evidence type="ECO:0000256" key="3">
    <source>
        <dbReference type="ARBA" id="ARBA00023014"/>
    </source>
</evidence>
<reference evidence="6" key="1">
    <citation type="submission" date="2017-01" db="EMBL/GenBank/DDBJ databases">
        <title>Novel pathways for hydrocarbon cycling and metabolic interdependencies in hydrothermal sediment communities.</title>
        <authorList>
            <person name="Dombrowski N."/>
            <person name="Seitz K."/>
            <person name="Teske A."/>
            <person name="Baker B."/>
        </authorList>
    </citation>
    <scope>NUCLEOTIDE SEQUENCE [LARGE SCALE GENOMIC DNA]</scope>
</reference>